<name>A0A2T0H1I7_ACTMO</name>
<dbReference type="AlphaFoldDB" id="A0A2T0H1I7"/>
<proteinExistence type="predicted"/>
<dbReference type="InParanoid" id="A0A2T0H1I7"/>
<dbReference type="Proteomes" id="UP000239352">
    <property type="component" value="Unassembled WGS sequence"/>
</dbReference>
<dbReference type="EMBL" id="PVSR01000001">
    <property type="protein sequence ID" value="PRW65235.1"/>
    <property type="molecule type" value="Genomic_DNA"/>
</dbReference>
<evidence type="ECO:0008006" key="3">
    <source>
        <dbReference type="Google" id="ProtNLM"/>
    </source>
</evidence>
<gene>
    <name evidence="1" type="ORF">CEP50_01545</name>
</gene>
<protein>
    <recommendedName>
        <fullName evidence="3">DUF4145 domain-containing protein</fullName>
    </recommendedName>
</protein>
<evidence type="ECO:0000313" key="2">
    <source>
        <dbReference type="Proteomes" id="UP000239352"/>
    </source>
</evidence>
<reference evidence="1 2" key="1">
    <citation type="submission" date="2018-03" db="EMBL/GenBank/DDBJ databases">
        <title>Actinopolyspora mortivallis from Sahara, screening for active biomolecules.</title>
        <authorList>
            <person name="Selama O."/>
            <person name="Wellington E.M.H."/>
            <person name="Hacene H."/>
        </authorList>
    </citation>
    <scope>NUCLEOTIDE SEQUENCE [LARGE SCALE GENOMIC DNA]</scope>
    <source>
        <strain evidence="1 2">M5A</strain>
    </source>
</reference>
<evidence type="ECO:0000313" key="1">
    <source>
        <dbReference type="EMBL" id="PRW65235.1"/>
    </source>
</evidence>
<comment type="caution">
    <text evidence="1">The sequence shown here is derived from an EMBL/GenBank/DDBJ whole genome shotgun (WGS) entry which is preliminary data.</text>
</comment>
<accession>A0A2T0H1I7</accession>
<dbReference type="RefSeq" id="WP_106112102.1">
    <property type="nucleotide sequence ID" value="NZ_PVSR01000001.1"/>
</dbReference>
<organism evidence="1 2">
    <name type="scientific">Actinopolyspora mortivallis</name>
    <dbReference type="NCBI Taxonomy" id="33906"/>
    <lineage>
        <taxon>Bacteria</taxon>
        <taxon>Bacillati</taxon>
        <taxon>Actinomycetota</taxon>
        <taxon>Actinomycetes</taxon>
        <taxon>Actinopolysporales</taxon>
        <taxon>Actinopolysporaceae</taxon>
        <taxon>Actinopolyspora</taxon>
    </lineage>
</organism>
<keyword evidence="2" id="KW-1185">Reference proteome</keyword>
<sequence>MTLPLDDRTAERVAEVIADLGGPYERKGYQLEKLLRHAGWSNPPEYDGSPRIDWLTEQLIDRKENRAEIERLLCRVCDPLEYEDGQSSAEEFRAALNARLAPEQLVVSHVGGRPVLGTLDSGGEKTVYSVPEDLDRRLRRLIRNEEAVDLLMNRVHETRLCQDSGAHTMAIIGIGSFVEGLLYSLFNERDEKIQQHGFQGNKGKNTQLGRAGLDLMLNTAYEKEWIQLDAKDFMHNVRHYRNFVHPRAELEKQPRFDGDSVTLCWGPVQAILNDLEEHLEPVGR</sequence>